<dbReference type="GO" id="GO:0016787">
    <property type="term" value="F:hydrolase activity"/>
    <property type="evidence" value="ECO:0007669"/>
    <property type="project" value="UniProtKB-KW"/>
</dbReference>
<dbReference type="EC" id="3.2.2.n1" evidence="1"/>
<accession>A0A7V2AW04</accession>
<dbReference type="PANTHER" id="PTHR43393">
    <property type="entry name" value="CYTOKININ RIBOSIDE 5'-MONOPHOSPHATE PHOSPHORIBOHYDROLASE"/>
    <property type="match status" value="1"/>
</dbReference>
<protein>
    <recommendedName>
        <fullName evidence="1">Cytokinin riboside 5'-monophosphate phosphoribohydrolase</fullName>
        <ecNumber evidence="1">3.2.2.n1</ecNumber>
    </recommendedName>
</protein>
<dbReference type="Proteomes" id="UP000886069">
    <property type="component" value="Unassembled WGS sequence"/>
</dbReference>
<dbReference type="SUPFAM" id="SSF102405">
    <property type="entry name" value="MCP/YpsA-like"/>
    <property type="match status" value="1"/>
</dbReference>
<keyword evidence="1" id="KW-0203">Cytokinin biosynthesis</keyword>
<evidence type="ECO:0000256" key="1">
    <source>
        <dbReference type="RuleBase" id="RU363015"/>
    </source>
</evidence>
<dbReference type="GO" id="GO:0005829">
    <property type="term" value="C:cytosol"/>
    <property type="evidence" value="ECO:0007669"/>
    <property type="project" value="TreeGrafter"/>
</dbReference>
<evidence type="ECO:0000313" key="2">
    <source>
        <dbReference type="EMBL" id="HER44289.1"/>
    </source>
</evidence>
<gene>
    <name evidence="2" type="ORF">ENO08_07510</name>
</gene>
<feature type="non-terminal residue" evidence="2">
    <location>
        <position position="1"/>
    </location>
</feature>
<dbReference type="EMBL" id="DSEC01000541">
    <property type="protein sequence ID" value="HER44289.1"/>
    <property type="molecule type" value="Genomic_DNA"/>
</dbReference>
<dbReference type="NCBIfam" id="TIGR00730">
    <property type="entry name" value="Rossman fold protein, TIGR00730 family"/>
    <property type="match status" value="1"/>
</dbReference>
<proteinExistence type="inferred from homology"/>
<comment type="caution">
    <text evidence="2">The sequence shown here is derived from an EMBL/GenBank/DDBJ whole genome shotgun (WGS) entry which is preliminary data.</text>
</comment>
<dbReference type="GO" id="GO:0009691">
    <property type="term" value="P:cytokinin biosynthetic process"/>
    <property type="evidence" value="ECO:0007669"/>
    <property type="project" value="UniProtKB-UniRule"/>
</dbReference>
<sequence>GVMEAANRGAQEADGVSIGLNIEIPFEQLPNPYIDKLISFRYFFVRKVMFVKYSIAFVIFPGGFGTMDELFEALTLIQTNKIKPFPVFMIGKDYWAGLIDWMEGRMLGEEKISRNDLNYLHIVDSHEEVVEGIRRFRSTLDE</sequence>
<dbReference type="InterPro" id="IPR052341">
    <property type="entry name" value="LOG_family_nucleotidases"/>
</dbReference>
<name>A0A7V2AW04_UNCEI</name>
<dbReference type="InterPro" id="IPR005269">
    <property type="entry name" value="LOG"/>
</dbReference>
<reference evidence="2" key="1">
    <citation type="journal article" date="2020" name="mSystems">
        <title>Genome- and Community-Level Interaction Insights into Carbon Utilization and Element Cycling Functions of Hydrothermarchaeota in Hydrothermal Sediment.</title>
        <authorList>
            <person name="Zhou Z."/>
            <person name="Liu Y."/>
            <person name="Xu W."/>
            <person name="Pan J."/>
            <person name="Luo Z.H."/>
            <person name="Li M."/>
        </authorList>
    </citation>
    <scope>NUCLEOTIDE SEQUENCE [LARGE SCALE GENOMIC DNA]</scope>
    <source>
        <strain evidence="2">SpSt-1233</strain>
    </source>
</reference>
<comment type="similarity">
    <text evidence="1">Belongs to the LOG family.</text>
</comment>
<keyword evidence="1" id="KW-0378">Hydrolase</keyword>
<dbReference type="Gene3D" id="3.40.50.450">
    <property type="match status" value="1"/>
</dbReference>
<dbReference type="InterPro" id="IPR031100">
    <property type="entry name" value="LOG_fam"/>
</dbReference>
<dbReference type="Pfam" id="PF03641">
    <property type="entry name" value="Lysine_decarbox"/>
    <property type="match status" value="1"/>
</dbReference>
<dbReference type="PANTHER" id="PTHR43393:SF2">
    <property type="entry name" value="CYTOKININ RIBOSIDE 5'-MONOPHOSPHATE PHOSPHORIBOHYDROLASE"/>
    <property type="match status" value="1"/>
</dbReference>
<dbReference type="AlphaFoldDB" id="A0A7V2AW04"/>
<organism evidence="2">
    <name type="scientific">Eiseniibacteriota bacterium</name>
    <dbReference type="NCBI Taxonomy" id="2212470"/>
    <lineage>
        <taxon>Bacteria</taxon>
        <taxon>Candidatus Eiseniibacteriota</taxon>
    </lineage>
</organism>